<organism evidence="2 3">
    <name type="scientific">Mitsuokella jalaludinii</name>
    <dbReference type="NCBI Taxonomy" id="187979"/>
    <lineage>
        <taxon>Bacteria</taxon>
        <taxon>Bacillati</taxon>
        <taxon>Bacillota</taxon>
        <taxon>Negativicutes</taxon>
        <taxon>Selenomonadales</taxon>
        <taxon>Selenomonadaceae</taxon>
        <taxon>Mitsuokella</taxon>
    </lineage>
</organism>
<dbReference type="AlphaFoldDB" id="A0A174C8G5"/>
<proteinExistence type="predicted"/>
<feature type="signal peptide" evidence="1">
    <location>
        <begin position="1"/>
        <end position="28"/>
    </location>
</feature>
<reference evidence="2 3" key="1">
    <citation type="submission" date="2015-09" db="EMBL/GenBank/DDBJ databases">
        <authorList>
            <consortium name="Pathogen Informatics"/>
        </authorList>
    </citation>
    <scope>NUCLEOTIDE SEQUENCE [LARGE SCALE GENOMIC DNA]</scope>
    <source>
        <strain evidence="2 3">2789STDY5608828</strain>
    </source>
</reference>
<keyword evidence="1" id="KW-0732">Signal</keyword>
<dbReference type="RefSeq" id="WP_148485497.1">
    <property type="nucleotide sequence ID" value="NZ_CABIWZ010000025.1"/>
</dbReference>
<name>A0A174C8G5_9FIRM</name>
<gene>
    <name evidence="2" type="ORF">ERS852385_02089</name>
</gene>
<keyword evidence="3" id="KW-1185">Reference proteome</keyword>
<feature type="chain" id="PRO_5008019046" evidence="1">
    <location>
        <begin position="29"/>
        <end position="207"/>
    </location>
</feature>
<sequence>MRFAGIKTAVALSLAFSAAMWQVPSAEAFSAQDAIGAVNEATQDPELMYTIYIGMPESEVAANLRGVDGQNDWELTSRSNSTSRHDSVTYQLARGAANMKQVKEIFLVNVTDGYVKSIRIYYRSGNPKLITPLYQKALHNYGKAMGASKRRRTYDTTDATYYQVNQWQKNNGNTHDVHNINYSSGDFDICTGEHDTVRTLVIDHYHY</sequence>
<evidence type="ECO:0000313" key="2">
    <source>
        <dbReference type="EMBL" id="CUO08185.1"/>
    </source>
</evidence>
<dbReference type="Proteomes" id="UP000095546">
    <property type="component" value="Unassembled WGS sequence"/>
</dbReference>
<evidence type="ECO:0000313" key="3">
    <source>
        <dbReference type="Proteomes" id="UP000095546"/>
    </source>
</evidence>
<evidence type="ECO:0000256" key="1">
    <source>
        <dbReference type="SAM" id="SignalP"/>
    </source>
</evidence>
<protein>
    <submittedName>
        <fullName evidence="2">Uncharacterized protein</fullName>
    </submittedName>
</protein>
<dbReference type="EMBL" id="CYYU01000025">
    <property type="protein sequence ID" value="CUO08185.1"/>
    <property type="molecule type" value="Genomic_DNA"/>
</dbReference>
<accession>A0A174C8G5</accession>